<proteinExistence type="inferred from homology"/>
<dbReference type="GO" id="GO:0003682">
    <property type="term" value="F:chromatin binding"/>
    <property type="evidence" value="ECO:0007669"/>
    <property type="project" value="TreeGrafter"/>
</dbReference>
<evidence type="ECO:0000313" key="5">
    <source>
        <dbReference type="EMBL" id="KAF2843344.1"/>
    </source>
</evidence>
<dbReference type="PANTHER" id="PTHR23188">
    <property type="entry name" value="RNA POLYMERASE II-ASSOCIATED FACTOR 1 HOMOLOG"/>
    <property type="match status" value="1"/>
</dbReference>
<dbReference type="AlphaFoldDB" id="A0A9P4VX23"/>
<dbReference type="GO" id="GO:0000993">
    <property type="term" value="F:RNA polymerase II complex binding"/>
    <property type="evidence" value="ECO:0007669"/>
    <property type="project" value="TreeGrafter"/>
</dbReference>
<evidence type="ECO:0000256" key="2">
    <source>
        <dbReference type="ARBA" id="ARBA00007560"/>
    </source>
</evidence>
<reference evidence="5" key="1">
    <citation type="journal article" date="2020" name="Stud. Mycol.">
        <title>101 Dothideomycetes genomes: a test case for predicting lifestyles and emergence of pathogens.</title>
        <authorList>
            <person name="Haridas S."/>
            <person name="Albert R."/>
            <person name="Binder M."/>
            <person name="Bloem J."/>
            <person name="Labutti K."/>
            <person name="Salamov A."/>
            <person name="Andreopoulos B."/>
            <person name="Baker S."/>
            <person name="Barry K."/>
            <person name="Bills G."/>
            <person name="Bluhm B."/>
            <person name="Cannon C."/>
            <person name="Castanera R."/>
            <person name="Culley D."/>
            <person name="Daum C."/>
            <person name="Ezra D."/>
            <person name="Gonzalez J."/>
            <person name="Henrissat B."/>
            <person name="Kuo A."/>
            <person name="Liang C."/>
            <person name="Lipzen A."/>
            <person name="Lutzoni F."/>
            <person name="Magnuson J."/>
            <person name="Mondo S."/>
            <person name="Nolan M."/>
            <person name="Ohm R."/>
            <person name="Pangilinan J."/>
            <person name="Park H.-J."/>
            <person name="Ramirez L."/>
            <person name="Alfaro M."/>
            <person name="Sun H."/>
            <person name="Tritt A."/>
            <person name="Yoshinaga Y."/>
            <person name="Zwiers L.-H."/>
            <person name="Turgeon B."/>
            <person name="Goodwin S."/>
            <person name="Spatafora J."/>
            <person name="Crous P."/>
            <person name="Grigoriev I."/>
        </authorList>
    </citation>
    <scope>NUCLEOTIDE SEQUENCE</scope>
    <source>
        <strain evidence="5">CBS 101060</strain>
    </source>
</reference>
<dbReference type="InterPro" id="IPR007133">
    <property type="entry name" value="RNA_pol_II-assoc_Paf1"/>
</dbReference>
<sequence length="455" mass="51173">MASARPERVYHQDYIARIRYSNVLPPPPNPPKLLDIPNTGLSSGTYTSAIFASRLAREQSLNIEADAELGMPIDLVGLPKVFEGDERVIQALDNPPSLHPTDKLLMRPAGTLGKPSSVTSGVSFLRRTEYMTSLGGQGMRYESTTSKELLRSRTPVRKKRRAETLQDDPTHILKSIIKGFDIAYPREAYKGPDSDAHIRGAEILQQERDAWNNPRHPSKPNLKLVDSYPLIPDLESIPATGSYFVVKYQTNPVAPTDVYDERLDVAILRPLDISEAGSEKLVQAQANHGTEDDIRAIKTTFLDYEFFLPHPERVQDIKRKFSSVNEIDNNSIQDFDSSENTTFEYLRQRVYETTAATGSTTEPFSTTVALALYDPVANDEQEGGRRRQKAAYYYPIAQRLFMKPRRQNKAPQTMGHTEEERVDIMSVSITDMEPEAAEASLRGEWLGKIDPQTES</sequence>
<organism evidence="5 6">
    <name type="scientific">Patellaria atrata CBS 101060</name>
    <dbReference type="NCBI Taxonomy" id="1346257"/>
    <lineage>
        <taxon>Eukaryota</taxon>
        <taxon>Fungi</taxon>
        <taxon>Dikarya</taxon>
        <taxon>Ascomycota</taxon>
        <taxon>Pezizomycotina</taxon>
        <taxon>Dothideomycetes</taxon>
        <taxon>Dothideomycetes incertae sedis</taxon>
        <taxon>Patellariales</taxon>
        <taxon>Patellariaceae</taxon>
        <taxon>Patellaria</taxon>
    </lineage>
</organism>
<comment type="similarity">
    <text evidence="2">Belongs to the PAF1 family.</text>
</comment>
<dbReference type="Pfam" id="PF03985">
    <property type="entry name" value="Paf1"/>
    <property type="match status" value="1"/>
</dbReference>
<dbReference type="EMBL" id="MU006089">
    <property type="protein sequence ID" value="KAF2843344.1"/>
    <property type="molecule type" value="Genomic_DNA"/>
</dbReference>
<dbReference type="GO" id="GO:0006368">
    <property type="term" value="P:transcription elongation by RNA polymerase II"/>
    <property type="evidence" value="ECO:0007669"/>
    <property type="project" value="InterPro"/>
</dbReference>
<dbReference type="Proteomes" id="UP000799429">
    <property type="component" value="Unassembled WGS sequence"/>
</dbReference>
<dbReference type="OrthoDB" id="10260285at2759"/>
<protein>
    <submittedName>
        <fullName evidence="5">Paf1-domain-containing protein</fullName>
    </submittedName>
</protein>
<name>A0A9P4VX23_9PEZI</name>
<dbReference type="PANTHER" id="PTHR23188:SF12">
    <property type="entry name" value="RNA POLYMERASE II-ASSOCIATED FACTOR 1 HOMOLOG"/>
    <property type="match status" value="1"/>
</dbReference>
<comment type="caution">
    <text evidence="5">The sequence shown here is derived from an EMBL/GenBank/DDBJ whole genome shotgun (WGS) entry which is preliminary data.</text>
</comment>
<evidence type="ECO:0000256" key="1">
    <source>
        <dbReference type="ARBA" id="ARBA00004123"/>
    </source>
</evidence>
<keyword evidence="3" id="KW-0539">Nucleus</keyword>
<feature type="region of interest" description="Disordered" evidence="4">
    <location>
        <begin position="436"/>
        <end position="455"/>
    </location>
</feature>
<accession>A0A9P4VX23</accession>
<evidence type="ECO:0000256" key="4">
    <source>
        <dbReference type="SAM" id="MobiDB-lite"/>
    </source>
</evidence>
<comment type="subcellular location">
    <subcellularLocation>
        <location evidence="1">Nucleus</location>
    </subcellularLocation>
</comment>
<evidence type="ECO:0000313" key="6">
    <source>
        <dbReference type="Proteomes" id="UP000799429"/>
    </source>
</evidence>
<keyword evidence="6" id="KW-1185">Reference proteome</keyword>
<evidence type="ECO:0000256" key="3">
    <source>
        <dbReference type="ARBA" id="ARBA00023242"/>
    </source>
</evidence>
<dbReference type="GO" id="GO:0016593">
    <property type="term" value="C:Cdc73/Paf1 complex"/>
    <property type="evidence" value="ECO:0007669"/>
    <property type="project" value="InterPro"/>
</dbReference>
<gene>
    <name evidence="5" type="ORF">M501DRAFT_925480</name>
</gene>